<protein>
    <submittedName>
        <fullName evidence="1">RusA family crossover junction endodeoxyribonuclease</fullName>
    </submittedName>
</protein>
<accession>A0A396SSQ1</accession>
<dbReference type="GO" id="GO:0006310">
    <property type="term" value="P:DNA recombination"/>
    <property type="evidence" value="ECO:0007669"/>
    <property type="project" value="InterPro"/>
</dbReference>
<gene>
    <name evidence="1" type="ORF">DS835_07085</name>
</gene>
<reference evidence="1 2" key="1">
    <citation type="submission" date="2018-07" db="EMBL/GenBank/DDBJ databases">
        <title>Genome sequences of six Lactobacillus spp. isolated from bumble bee guts.</title>
        <authorList>
            <person name="Motta E.V.S."/>
            <person name="Moran N.A."/>
        </authorList>
    </citation>
    <scope>NUCLEOTIDE SEQUENCE [LARGE SCALE GENOMIC DNA]</scope>
    <source>
        <strain evidence="1 2">OCC3</strain>
    </source>
</reference>
<dbReference type="SUPFAM" id="SSF103084">
    <property type="entry name" value="Holliday junction resolvase RusA"/>
    <property type="match status" value="1"/>
</dbReference>
<dbReference type="AlphaFoldDB" id="A0A396SSQ1"/>
<dbReference type="GO" id="GO:0006281">
    <property type="term" value="P:DNA repair"/>
    <property type="evidence" value="ECO:0007669"/>
    <property type="project" value="InterPro"/>
</dbReference>
<comment type="caution">
    <text evidence="1">The sequence shown here is derived from an EMBL/GenBank/DDBJ whole genome shotgun (WGS) entry which is preliminary data.</text>
</comment>
<evidence type="ECO:0000313" key="2">
    <source>
        <dbReference type="Proteomes" id="UP000265862"/>
    </source>
</evidence>
<proteinExistence type="predicted"/>
<dbReference type="Gene3D" id="3.30.1330.70">
    <property type="entry name" value="Holliday junction resolvase RusA"/>
    <property type="match status" value="1"/>
</dbReference>
<dbReference type="Pfam" id="PF05866">
    <property type="entry name" value="RusA"/>
    <property type="match status" value="2"/>
</dbReference>
<dbReference type="GO" id="GO:0000287">
    <property type="term" value="F:magnesium ion binding"/>
    <property type="evidence" value="ECO:0007669"/>
    <property type="project" value="InterPro"/>
</dbReference>
<organism evidence="1 2">
    <name type="scientific">Lactobacillus bombicola</name>
    <dbReference type="NCBI Taxonomy" id="1505723"/>
    <lineage>
        <taxon>Bacteria</taxon>
        <taxon>Bacillati</taxon>
        <taxon>Bacillota</taxon>
        <taxon>Bacilli</taxon>
        <taxon>Lactobacillales</taxon>
        <taxon>Lactobacillaceae</taxon>
        <taxon>Lactobacillus</taxon>
    </lineage>
</organism>
<dbReference type="RefSeq" id="WP_118898221.1">
    <property type="nucleotide sequence ID" value="NZ_QOCV01000011.1"/>
</dbReference>
<dbReference type="Proteomes" id="UP000265862">
    <property type="component" value="Unassembled WGS sequence"/>
</dbReference>
<evidence type="ECO:0000313" key="1">
    <source>
        <dbReference type="EMBL" id="RHW53700.1"/>
    </source>
</evidence>
<sequence length="161" mass="18547">MERCLKFIVSGEPKSKARPRFSRQNGHVITYTPDKTHHYEDQVRYSAQLARRAHNINKPISQDMAISIKVYFGIPTSYSKKRKARCLSGEERPTKKPDSDNIAKIVLDGLNPKMKVNHALHKAVCLSEGLYRDDKQVVDLTVEKWYGEKPQVEVTAVWHEE</sequence>
<dbReference type="InterPro" id="IPR036614">
    <property type="entry name" value="RusA-like_sf"/>
</dbReference>
<name>A0A396SSQ1_9LACO</name>
<dbReference type="EMBL" id="QOCV01000011">
    <property type="protein sequence ID" value="RHW53700.1"/>
    <property type="molecule type" value="Genomic_DNA"/>
</dbReference>
<dbReference type="InterPro" id="IPR008822">
    <property type="entry name" value="Endonuclease_RusA-like"/>
</dbReference>